<dbReference type="InterPro" id="IPR036397">
    <property type="entry name" value="RNaseH_sf"/>
</dbReference>
<dbReference type="InterPro" id="IPR039637">
    <property type="entry name" value="CNOT7/CNOT8/Pop2"/>
</dbReference>
<dbReference type="OrthoDB" id="1164111at2759"/>
<keyword evidence="17" id="KW-1185">Reference proteome</keyword>
<keyword evidence="6" id="KW-0963">Cytoplasm</keyword>
<dbReference type="GO" id="GO:0005634">
    <property type="term" value="C:nucleus"/>
    <property type="evidence" value="ECO:0007669"/>
    <property type="project" value="UniProtKB-SubCell"/>
</dbReference>
<gene>
    <name evidence="16" type="ORF">GNI_054950</name>
</gene>
<dbReference type="EC" id="3.1.13.4" evidence="5"/>
<evidence type="ECO:0000256" key="8">
    <source>
        <dbReference type="ARBA" id="ARBA00022723"/>
    </source>
</evidence>
<organism evidence="16 17">
    <name type="scientific">Gregarina niphandrodes</name>
    <name type="common">Septate eugregarine</name>
    <dbReference type="NCBI Taxonomy" id="110365"/>
    <lineage>
        <taxon>Eukaryota</taxon>
        <taxon>Sar</taxon>
        <taxon>Alveolata</taxon>
        <taxon>Apicomplexa</taxon>
        <taxon>Conoidasida</taxon>
        <taxon>Gregarinasina</taxon>
        <taxon>Eugregarinorida</taxon>
        <taxon>Gregarinidae</taxon>
        <taxon>Gregarina</taxon>
    </lineage>
</organism>
<dbReference type="GO" id="GO:0046872">
    <property type="term" value="F:metal ion binding"/>
    <property type="evidence" value="ECO:0007669"/>
    <property type="project" value="UniProtKB-KW"/>
</dbReference>
<dbReference type="Gene3D" id="3.30.420.10">
    <property type="entry name" value="Ribonuclease H-like superfamily/Ribonuclease H"/>
    <property type="match status" value="1"/>
</dbReference>
<dbReference type="GO" id="GO:0003723">
    <property type="term" value="F:RNA binding"/>
    <property type="evidence" value="ECO:0007669"/>
    <property type="project" value="UniProtKB-KW"/>
</dbReference>
<keyword evidence="10" id="KW-0269">Exonuclease</keyword>
<proteinExistence type="inferred from homology"/>
<comment type="caution">
    <text evidence="16">The sequence shown here is derived from an EMBL/GenBank/DDBJ whole genome shotgun (WGS) entry which is preliminary data.</text>
</comment>
<dbReference type="GO" id="GO:0005737">
    <property type="term" value="C:cytoplasm"/>
    <property type="evidence" value="ECO:0007669"/>
    <property type="project" value="UniProtKB-SubCell"/>
</dbReference>
<dbReference type="OMA" id="IKFMMRA"/>
<name>A0A023B915_GRENI</name>
<sequence>MSGCSVRQVWRGDLDVAMEDVRALTEKYPYVSLNVLWAGFVARPICCHEYAYASVKDAVDLCDPLQIGLSFADSHGRKPNYSVQFNLYFPRNCLVQETMDTLISQGYDAAKAALHGIEANDFAEAMLTSELVTNEDIRWITYHGSYDLGFVYRALTTSQLPETRDEYIRNITEYFPYLYDVKTMLCSKFGHRDLPGGLRSACDFLGLGSLPIVVNPDASSRAGINSLLVSACFFNALGQFFDNKIDDAKFKGQLYGVYDDDPLDDDLSPNGSIGVSAKLPPGMLRLKPGTYSPDAKKATG</sequence>
<accession>A0A023B915</accession>
<dbReference type="SUPFAM" id="SSF53098">
    <property type="entry name" value="Ribonuclease H-like"/>
    <property type="match status" value="1"/>
</dbReference>
<evidence type="ECO:0000256" key="9">
    <source>
        <dbReference type="ARBA" id="ARBA00022801"/>
    </source>
</evidence>
<keyword evidence="12" id="KW-0805">Transcription regulation</keyword>
<reference evidence="16" key="1">
    <citation type="submission" date="2013-12" db="EMBL/GenBank/DDBJ databases">
        <authorList>
            <person name="Omoto C.K."/>
            <person name="Sibley D."/>
            <person name="Venepally P."/>
            <person name="Hadjithomas M."/>
            <person name="Karamycheva S."/>
            <person name="Brunk B."/>
            <person name="Roos D."/>
            <person name="Caler E."/>
            <person name="Lorenzi H."/>
        </authorList>
    </citation>
    <scope>NUCLEOTIDE SEQUENCE</scope>
</reference>
<evidence type="ECO:0000256" key="2">
    <source>
        <dbReference type="ARBA" id="ARBA00004123"/>
    </source>
</evidence>
<dbReference type="EMBL" id="AFNH02000418">
    <property type="protein sequence ID" value="EZG70666.1"/>
    <property type="molecule type" value="Genomic_DNA"/>
</dbReference>
<evidence type="ECO:0000256" key="6">
    <source>
        <dbReference type="ARBA" id="ARBA00022490"/>
    </source>
</evidence>
<dbReference type="RefSeq" id="XP_011129907.1">
    <property type="nucleotide sequence ID" value="XM_011131605.1"/>
</dbReference>
<keyword evidence="13" id="KW-0804">Transcription</keyword>
<dbReference type="PANTHER" id="PTHR10797">
    <property type="entry name" value="CCR4-NOT TRANSCRIPTION COMPLEX SUBUNIT"/>
    <property type="match status" value="1"/>
</dbReference>
<dbReference type="VEuPathDB" id="CryptoDB:GNI_054950"/>
<feature type="region of interest" description="Disordered" evidence="15">
    <location>
        <begin position="270"/>
        <end position="300"/>
    </location>
</feature>
<evidence type="ECO:0000256" key="3">
    <source>
        <dbReference type="ARBA" id="ARBA00004496"/>
    </source>
</evidence>
<evidence type="ECO:0000256" key="7">
    <source>
        <dbReference type="ARBA" id="ARBA00022722"/>
    </source>
</evidence>
<keyword evidence="8" id="KW-0479">Metal-binding</keyword>
<keyword evidence="9" id="KW-0378">Hydrolase</keyword>
<evidence type="ECO:0000256" key="10">
    <source>
        <dbReference type="ARBA" id="ARBA00022839"/>
    </source>
</evidence>
<dbReference type="Pfam" id="PF04857">
    <property type="entry name" value="CAF1"/>
    <property type="match status" value="1"/>
</dbReference>
<dbReference type="eggNOG" id="KOG0304">
    <property type="taxonomic scope" value="Eukaryota"/>
</dbReference>
<comment type="subcellular location">
    <subcellularLocation>
        <location evidence="3">Cytoplasm</location>
    </subcellularLocation>
    <subcellularLocation>
        <location evidence="2">Nucleus</location>
    </subcellularLocation>
</comment>
<evidence type="ECO:0000256" key="1">
    <source>
        <dbReference type="ARBA" id="ARBA00001663"/>
    </source>
</evidence>
<dbReference type="InterPro" id="IPR006941">
    <property type="entry name" value="RNase_CAF1"/>
</dbReference>
<dbReference type="Proteomes" id="UP000019763">
    <property type="component" value="Unassembled WGS sequence"/>
</dbReference>
<evidence type="ECO:0000256" key="14">
    <source>
        <dbReference type="ARBA" id="ARBA00023242"/>
    </source>
</evidence>
<dbReference type="GeneID" id="22912029"/>
<dbReference type="GO" id="GO:0004535">
    <property type="term" value="F:poly(A)-specific ribonuclease activity"/>
    <property type="evidence" value="ECO:0007669"/>
    <property type="project" value="UniProtKB-EC"/>
</dbReference>
<evidence type="ECO:0000256" key="11">
    <source>
        <dbReference type="ARBA" id="ARBA00022884"/>
    </source>
</evidence>
<keyword evidence="7" id="KW-0540">Nuclease</keyword>
<dbReference type="GO" id="GO:0030014">
    <property type="term" value="C:CCR4-NOT complex"/>
    <property type="evidence" value="ECO:0007669"/>
    <property type="project" value="InterPro"/>
</dbReference>
<evidence type="ECO:0000256" key="13">
    <source>
        <dbReference type="ARBA" id="ARBA00023163"/>
    </source>
</evidence>
<evidence type="ECO:0000256" key="5">
    <source>
        <dbReference type="ARBA" id="ARBA00012161"/>
    </source>
</evidence>
<evidence type="ECO:0000256" key="4">
    <source>
        <dbReference type="ARBA" id="ARBA00008372"/>
    </source>
</evidence>
<evidence type="ECO:0000256" key="12">
    <source>
        <dbReference type="ARBA" id="ARBA00023015"/>
    </source>
</evidence>
<comment type="catalytic activity">
    <reaction evidence="1">
        <text>Exonucleolytic cleavage of poly(A) to 5'-AMP.</text>
        <dbReference type="EC" id="3.1.13.4"/>
    </reaction>
</comment>
<keyword evidence="11" id="KW-0694">RNA-binding</keyword>
<protein>
    <recommendedName>
        <fullName evidence="5">poly(A)-specific ribonuclease</fullName>
        <ecNumber evidence="5">3.1.13.4</ecNumber>
    </recommendedName>
</protein>
<dbReference type="AlphaFoldDB" id="A0A023B915"/>
<evidence type="ECO:0000256" key="15">
    <source>
        <dbReference type="SAM" id="MobiDB-lite"/>
    </source>
</evidence>
<evidence type="ECO:0000313" key="16">
    <source>
        <dbReference type="EMBL" id="EZG70666.1"/>
    </source>
</evidence>
<evidence type="ECO:0000313" key="17">
    <source>
        <dbReference type="Proteomes" id="UP000019763"/>
    </source>
</evidence>
<comment type="similarity">
    <text evidence="4">Belongs to the CAF1 family.</text>
</comment>
<dbReference type="InterPro" id="IPR012337">
    <property type="entry name" value="RNaseH-like_sf"/>
</dbReference>
<keyword evidence="14" id="KW-0539">Nucleus</keyword>